<reference evidence="13" key="3">
    <citation type="submission" date="2018-08" db="UniProtKB">
        <authorList>
            <consortium name="EnsemblPlants"/>
        </authorList>
    </citation>
    <scope>IDENTIFICATION</scope>
    <source>
        <strain evidence="13">cv. Bd21</strain>
    </source>
</reference>
<dbReference type="PROSITE" id="PS51450">
    <property type="entry name" value="LRR"/>
    <property type="match status" value="1"/>
</dbReference>
<organism evidence="12">
    <name type="scientific">Brachypodium distachyon</name>
    <name type="common">Purple false brome</name>
    <name type="synonym">Trachynia distachya</name>
    <dbReference type="NCBI Taxonomy" id="15368"/>
    <lineage>
        <taxon>Eukaryota</taxon>
        <taxon>Viridiplantae</taxon>
        <taxon>Streptophyta</taxon>
        <taxon>Embryophyta</taxon>
        <taxon>Tracheophyta</taxon>
        <taxon>Spermatophyta</taxon>
        <taxon>Magnoliopsida</taxon>
        <taxon>Liliopsida</taxon>
        <taxon>Poales</taxon>
        <taxon>Poaceae</taxon>
        <taxon>BOP clade</taxon>
        <taxon>Pooideae</taxon>
        <taxon>Stipodae</taxon>
        <taxon>Brachypodieae</taxon>
        <taxon>Brachypodium</taxon>
    </lineage>
</organism>
<dbReference type="Pfam" id="PF23559">
    <property type="entry name" value="WHD_DRP"/>
    <property type="match status" value="1"/>
</dbReference>
<dbReference type="Gene3D" id="1.20.5.4130">
    <property type="match status" value="1"/>
</dbReference>
<dbReference type="Gene3D" id="3.40.50.300">
    <property type="entry name" value="P-loop containing nucleotide triphosphate hydrolases"/>
    <property type="match status" value="1"/>
</dbReference>
<dbReference type="InterPro" id="IPR027417">
    <property type="entry name" value="P-loop_NTPase"/>
</dbReference>
<dbReference type="EnsemblPlants" id="KQJ91947">
    <property type="protein sequence ID" value="KQJ91947"/>
    <property type="gene ID" value="BRADI_4g40727v3"/>
</dbReference>
<evidence type="ECO:0000256" key="2">
    <source>
        <dbReference type="ARBA" id="ARBA00022614"/>
    </source>
</evidence>
<dbReference type="Gramene" id="KQJ91947">
    <property type="protein sequence ID" value="KQJ91947"/>
    <property type="gene ID" value="BRADI_4g40727v3"/>
</dbReference>
<gene>
    <name evidence="12" type="ORF">BRADI_4g40727v3</name>
</gene>
<dbReference type="SUPFAM" id="SSF52540">
    <property type="entry name" value="P-loop containing nucleoside triphosphate hydrolases"/>
    <property type="match status" value="1"/>
</dbReference>
<accession>A0A0Q3HUH9</accession>
<dbReference type="GO" id="GO:0002758">
    <property type="term" value="P:innate immune response-activating signaling pathway"/>
    <property type="evidence" value="ECO:0007669"/>
    <property type="project" value="UniProtKB-ARBA"/>
</dbReference>
<dbReference type="PANTHER" id="PTHR23155:SF1230">
    <property type="entry name" value="OS09G0517200 PROTEIN"/>
    <property type="match status" value="1"/>
</dbReference>
<dbReference type="Pfam" id="PF18052">
    <property type="entry name" value="Rx_N"/>
    <property type="match status" value="1"/>
</dbReference>
<evidence type="ECO:0000256" key="1">
    <source>
        <dbReference type="ARBA" id="ARBA00008894"/>
    </source>
</evidence>
<keyword evidence="5" id="KW-0611">Plant defense</keyword>
<dbReference type="Gene3D" id="1.10.10.10">
    <property type="entry name" value="Winged helix-like DNA-binding domain superfamily/Winged helix DNA-binding domain"/>
    <property type="match status" value="1"/>
</dbReference>
<dbReference type="GO" id="GO:0098542">
    <property type="term" value="P:defense response to other organism"/>
    <property type="evidence" value="ECO:0000318"/>
    <property type="project" value="GO_Central"/>
</dbReference>
<feature type="domain" description="Disease resistance N-terminal" evidence="9">
    <location>
        <begin position="16"/>
        <end position="104"/>
    </location>
</feature>
<dbReference type="InterPro" id="IPR036388">
    <property type="entry name" value="WH-like_DNA-bd_sf"/>
</dbReference>
<proteinExistence type="inferred from homology"/>
<dbReference type="GO" id="GO:0043531">
    <property type="term" value="F:ADP binding"/>
    <property type="evidence" value="ECO:0007669"/>
    <property type="project" value="InterPro"/>
</dbReference>
<evidence type="ECO:0000259" key="10">
    <source>
        <dbReference type="Pfam" id="PF23559"/>
    </source>
</evidence>
<keyword evidence="3" id="KW-0677">Repeat</keyword>
<dbReference type="Pfam" id="PF23598">
    <property type="entry name" value="LRR_14"/>
    <property type="match status" value="1"/>
</dbReference>
<evidence type="ECO:0000259" key="8">
    <source>
        <dbReference type="Pfam" id="PF00931"/>
    </source>
</evidence>
<dbReference type="AlphaFoldDB" id="A0A0Q3HUH9"/>
<evidence type="ECO:0000313" key="13">
    <source>
        <dbReference type="EnsemblPlants" id="KQJ91947"/>
    </source>
</evidence>
<dbReference type="InterPro" id="IPR032675">
    <property type="entry name" value="LRR_dom_sf"/>
</dbReference>
<dbReference type="ExpressionAtlas" id="A0A0Q3HUH9">
    <property type="expression patterns" value="baseline and differential"/>
</dbReference>
<dbReference type="PRINTS" id="PR00364">
    <property type="entry name" value="DISEASERSIST"/>
</dbReference>
<feature type="domain" description="NB-ARC" evidence="8">
    <location>
        <begin position="197"/>
        <end position="351"/>
    </location>
</feature>
<evidence type="ECO:0000256" key="6">
    <source>
        <dbReference type="ARBA" id="ARBA00023054"/>
    </source>
</evidence>
<dbReference type="SUPFAM" id="SSF52058">
    <property type="entry name" value="L domain-like"/>
    <property type="match status" value="1"/>
</dbReference>
<feature type="compositionally biased region" description="Basic and acidic residues" evidence="7">
    <location>
        <begin position="158"/>
        <end position="167"/>
    </location>
</feature>
<feature type="domain" description="Disease resistance protein winged helix" evidence="10">
    <location>
        <begin position="461"/>
        <end position="528"/>
    </location>
</feature>
<evidence type="ECO:0000259" key="11">
    <source>
        <dbReference type="Pfam" id="PF23598"/>
    </source>
</evidence>
<evidence type="ECO:0008006" key="15">
    <source>
        <dbReference type="Google" id="ProtNLM"/>
    </source>
</evidence>
<sequence length="970" mass="110447">MEAVAVTIAVNAAKTVLERLLGMAENAVTKERALLRGVEGNVRFIRDELEMMRSFLKSSTAACPYAAAGGWCDGCGNCRRSAVRNTWARLLRGLAYDIEDCLLDADLVLEGGNLADRHRLAKRILGLRDRVEAHKERSQMYGVFLDGAHRPTPTEQQHLQHDDDDTRPLLSCEHNPHTDDEDDDGNDWWEVVIGRDDDKKALIKRVKKKNAGNNKVVSVRGMPGVGKTSLARMMYNDAKFIRRFDCRAWVTVPHHHTPPIGYFERRLREQLGVDDGRDVSAWLREKKCLVVVDDVSSPEEWQHIWQCLAAIGEDGRIVVTTRQKDLVRRCGCEYELKPLARKESLKLLFHKLVMILVSYFVFFVHFKVYKNELPNNTKGQANHILRRLGLPLGEYNGRGLPLAIVTTGGELISSKTSKEWMNLVNHLGSELNSDRDIIRAISSGYDGLPYHLKSCFLYMSIFPKNHVIRCTRLLRRWIAEGYIAKHDMAIEKVGRMYYNELINRCMIQPSKKARSSMAVEHCRVHGLVLHKVILPMSIVENQLFIMDNHCRDPQDDIRHLVVTRWKRHGHNIRKIDLTLVRSLTVFGECPLSLITPKLRLLRVLDLEDTIDLENDDLKDIGELPHLRYLGLRGTNISKLPSLKKLKCLEILDVQNTKLTQLPDGITSLEKLCGLTVGVNFVQDLVDNMAENNNAEKCSGNFLETLTDDRLPSLQVLGVVYIADGKVARKIGQLTSLRKLGVDLATSKGIGMELCHSIERLVQLERLEVRSKSLEFLKGIDRPPPKLVSLRLCGNLGKLPRWMSPLNDLAKVKLLRTQLEQYDIDVLGNLPNLKLLGLWEESFRDESMCFRGGNFQKLKVLYIEGLEKIETIRIEDGTLPMLEKLWVKKCLALSDSKEGLRGVQFLPSLNETVVTSCGEKPHLVVALRRKISSFAIRPKFITGKSIATWKQRMRNSFSRFITWNNTTTFFM</sequence>
<reference evidence="12" key="2">
    <citation type="submission" date="2017-06" db="EMBL/GenBank/DDBJ databases">
        <title>WGS assembly of Brachypodium distachyon.</title>
        <authorList>
            <consortium name="The International Brachypodium Initiative"/>
            <person name="Lucas S."/>
            <person name="Harmon-Smith M."/>
            <person name="Lail K."/>
            <person name="Tice H."/>
            <person name="Grimwood J."/>
            <person name="Bruce D."/>
            <person name="Barry K."/>
            <person name="Shu S."/>
            <person name="Lindquist E."/>
            <person name="Wang M."/>
            <person name="Pitluck S."/>
            <person name="Vogel J.P."/>
            <person name="Garvin D.F."/>
            <person name="Mockler T.C."/>
            <person name="Schmutz J."/>
            <person name="Rokhsar D."/>
            <person name="Bevan M.W."/>
        </authorList>
    </citation>
    <scope>NUCLEOTIDE SEQUENCE</scope>
    <source>
        <strain evidence="12">Bd21</strain>
    </source>
</reference>
<evidence type="ECO:0000313" key="14">
    <source>
        <dbReference type="Proteomes" id="UP000008810"/>
    </source>
</evidence>
<evidence type="ECO:0000313" key="12">
    <source>
        <dbReference type="EMBL" id="KQJ91947.1"/>
    </source>
</evidence>
<comment type="similarity">
    <text evidence="1">Belongs to the disease resistance NB-LRR family.</text>
</comment>
<keyword evidence="2" id="KW-0433">Leucine-rich repeat</keyword>
<dbReference type="FunFam" id="1.10.10.10:FF:000322">
    <property type="entry name" value="Probable disease resistance protein At1g63360"/>
    <property type="match status" value="1"/>
</dbReference>
<feature type="domain" description="Disease resistance R13L4/SHOC-2-like LRR" evidence="11">
    <location>
        <begin position="580"/>
        <end position="916"/>
    </location>
</feature>
<evidence type="ECO:0000256" key="5">
    <source>
        <dbReference type="ARBA" id="ARBA00022821"/>
    </source>
</evidence>
<dbReference type="Pfam" id="PF00931">
    <property type="entry name" value="NB-ARC"/>
    <property type="match status" value="1"/>
</dbReference>
<dbReference type="InParanoid" id="A0A0Q3HUH9"/>
<feature type="region of interest" description="Disordered" evidence="7">
    <location>
        <begin position="149"/>
        <end position="184"/>
    </location>
</feature>
<dbReference type="Proteomes" id="UP000008810">
    <property type="component" value="Chromosome 4"/>
</dbReference>
<keyword evidence="4" id="KW-0547">Nucleotide-binding</keyword>
<dbReference type="OrthoDB" id="6161812at2759"/>
<evidence type="ECO:0000256" key="7">
    <source>
        <dbReference type="SAM" id="MobiDB-lite"/>
    </source>
</evidence>
<reference evidence="12 13" key="1">
    <citation type="journal article" date="2010" name="Nature">
        <title>Genome sequencing and analysis of the model grass Brachypodium distachyon.</title>
        <authorList>
            <consortium name="International Brachypodium Initiative"/>
        </authorList>
    </citation>
    <scope>NUCLEOTIDE SEQUENCE [LARGE SCALE GENOMIC DNA]</scope>
    <source>
        <strain evidence="12 13">Bd21</strain>
    </source>
</reference>
<evidence type="ECO:0000259" key="9">
    <source>
        <dbReference type="Pfam" id="PF18052"/>
    </source>
</evidence>
<protein>
    <recommendedName>
        <fullName evidence="15">NB-ARC domain-containing protein</fullName>
    </recommendedName>
</protein>
<dbReference type="GO" id="GO:0009626">
    <property type="term" value="P:plant-type hypersensitive response"/>
    <property type="evidence" value="ECO:0007669"/>
    <property type="project" value="UniProtKB-ARBA"/>
</dbReference>
<evidence type="ECO:0000256" key="4">
    <source>
        <dbReference type="ARBA" id="ARBA00022741"/>
    </source>
</evidence>
<evidence type="ECO:0000256" key="3">
    <source>
        <dbReference type="ARBA" id="ARBA00022737"/>
    </source>
</evidence>
<dbReference type="InterPro" id="IPR041118">
    <property type="entry name" value="Rx_N"/>
</dbReference>
<dbReference type="InterPro" id="IPR044974">
    <property type="entry name" value="Disease_R_plants"/>
</dbReference>
<dbReference type="InterPro" id="IPR002182">
    <property type="entry name" value="NB-ARC"/>
</dbReference>
<keyword evidence="14" id="KW-1185">Reference proteome</keyword>
<dbReference type="PANTHER" id="PTHR23155">
    <property type="entry name" value="DISEASE RESISTANCE PROTEIN RP"/>
    <property type="match status" value="1"/>
</dbReference>
<dbReference type="InterPro" id="IPR001611">
    <property type="entry name" value="Leu-rich_rpt"/>
</dbReference>
<dbReference type="EMBL" id="CM000883">
    <property type="protein sequence ID" value="KQJ91947.1"/>
    <property type="molecule type" value="Genomic_DNA"/>
</dbReference>
<name>A0A0Q3HUH9_BRADI</name>
<dbReference type="InterPro" id="IPR055414">
    <property type="entry name" value="LRR_R13L4/SHOC2-like"/>
</dbReference>
<dbReference type="GO" id="GO:0042742">
    <property type="term" value="P:defense response to bacterium"/>
    <property type="evidence" value="ECO:0007669"/>
    <property type="project" value="UniProtKB-ARBA"/>
</dbReference>
<dbReference type="Gene3D" id="3.80.10.10">
    <property type="entry name" value="Ribonuclease Inhibitor"/>
    <property type="match status" value="1"/>
</dbReference>
<keyword evidence="6" id="KW-0175">Coiled coil</keyword>
<dbReference type="InterPro" id="IPR058922">
    <property type="entry name" value="WHD_DRP"/>
</dbReference>